<dbReference type="EMBL" id="VNJJ01000005">
    <property type="protein sequence ID" value="TVY00616.1"/>
    <property type="molecule type" value="Genomic_DNA"/>
</dbReference>
<dbReference type="InterPro" id="IPR050490">
    <property type="entry name" value="Bact_solute-bd_prot1"/>
</dbReference>
<evidence type="ECO:0000313" key="3">
    <source>
        <dbReference type="Proteomes" id="UP000316330"/>
    </source>
</evidence>
<dbReference type="PROSITE" id="PS51257">
    <property type="entry name" value="PROKAR_LIPOPROTEIN"/>
    <property type="match status" value="1"/>
</dbReference>
<feature type="signal peptide" evidence="1">
    <location>
        <begin position="1"/>
        <end position="26"/>
    </location>
</feature>
<evidence type="ECO:0000256" key="1">
    <source>
        <dbReference type="SAM" id="SignalP"/>
    </source>
</evidence>
<comment type="caution">
    <text evidence="2">The sequence shown here is derived from an EMBL/GenBank/DDBJ whole genome shotgun (WGS) entry which is preliminary data.</text>
</comment>
<dbReference type="AlphaFoldDB" id="A0A559JL62"/>
<organism evidence="2 3">
    <name type="scientific">Cohnella terricola</name>
    <dbReference type="NCBI Taxonomy" id="1289167"/>
    <lineage>
        <taxon>Bacteria</taxon>
        <taxon>Bacillati</taxon>
        <taxon>Bacillota</taxon>
        <taxon>Bacilli</taxon>
        <taxon>Bacillales</taxon>
        <taxon>Paenibacillaceae</taxon>
        <taxon>Cohnella</taxon>
    </lineage>
</organism>
<gene>
    <name evidence="2" type="ORF">FPZ45_11415</name>
</gene>
<sequence>MNNKVSRIRKGVLTGMSLSLLIPILAACNSNSEKDDPNNRRVLRVGTMYGSKSDESWFRQQFTDMFEFSHSNIEIEVVPAIDYTEMQFEDQSKRENQPDQFTRVKEIMSGTNPVDVMIINDLNMLGQLVNESLLKQLDPLLKDDKIDINEFVPTIVEGIKDQGNGFLYALTPTFQPAALYYNKGLFTKAGVDFPKDDMNWDDVFNLAKRMKSGSGKDAIYGFSFNQWGASDSFWDLQNFAAPLQLKMYDDKGETMTVNSQQWQTLWETMVQLKNDRVTPRQEDMQYDQPESDTGIYNPYRSRLFYSGRVAMTIGDYGMMNEIQLMNDNSDKLKMEKLDWDVVTVPYHVGKEGIGGNIFLGQLAGINANAANPKDAWEFVKFMNGKEWAKLKSRSTYEMSARKEFVKVRDGMNFNIDAFTKMRPAPASYGGNTLKEQELLREKPNLSMITDMGSMIYSQVMQGNRTVKEGLALWEDQGNALLQKIKTTPKGQIPDAFDGINTGDSGGISPQKKALMEASGEVFVD</sequence>
<dbReference type="OrthoDB" id="2675752at2"/>
<keyword evidence="3" id="KW-1185">Reference proteome</keyword>
<protein>
    <submittedName>
        <fullName evidence="2">Extracellular solute-binding protein</fullName>
    </submittedName>
</protein>
<dbReference type="PANTHER" id="PTHR43649">
    <property type="entry name" value="ARABINOSE-BINDING PROTEIN-RELATED"/>
    <property type="match status" value="1"/>
</dbReference>
<dbReference type="RefSeq" id="WP_144701350.1">
    <property type="nucleotide sequence ID" value="NZ_VNJJ01000005.1"/>
</dbReference>
<dbReference type="SUPFAM" id="SSF53850">
    <property type="entry name" value="Periplasmic binding protein-like II"/>
    <property type="match status" value="1"/>
</dbReference>
<feature type="chain" id="PRO_5022070566" evidence="1">
    <location>
        <begin position="27"/>
        <end position="524"/>
    </location>
</feature>
<reference evidence="2 3" key="1">
    <citation type="submission" date="2019-07" db="EMBL/GenBank/DDBJ databases">
        <authorList>
            <person name="Kim J."/>
        </authorList>
    </citation>
    <scope>NUCLEOTIDE SEQUENCE [LARGE SCALE GENOMIC DNA]</scope>
    <source>
        <strain evidence="2 3">G13</strain>
    </source>
</reference>
<dbReference type="Pfam" id="PF01547">
    <property type="entry name" value="SBP_bac_1"/>
    <property type="match status" value="1"/>
</dbReference>
<dbReference type="PANTHER" id="PTHR43649:SF12">
    <property type="entry name" value="DIACETYLCHITOBIOSE BINDING PROTEIN DASA"/>
    <property type="match status" value="1"/>
</dbReference>
<evidence type="ECO:0000313" key="2">
    <source>
        <dbReference type="EMBL" id="TVY00616.1"/>
    </source>
</evidence>
<proteinExistence type="predicted"/>
<dbReference type="Gene3D" id="3.40.190.10">
    <property type="entry name" value="Periplasmic binding protein-like II"/>
    <property type="match status" value="1"/>
</dbReference>
<dbReference type="InterPro" id="IPR006059">
    <property type="entry name" value="SBP"/>
</dbReference>
<dbReference type="Proteomes" id="UP000316330">
    <property type="component" value="Unassembled WGS sequence"/>
</dbReference>
<keyword evidence="1" id="KW-0732">Signal</keyword>
<name>A0A559JL62_9BACL</name>
<accession>A0A559JL62</accession>